<dbReference type="Proteomes" id="UP000292554">
    <property type="component" value="Unassembled WGS sequence"/>
</dbReference>
<dbReference type="PROSITE" id="PS50234">
    <property type="entry name" value="VWFA"/>
    <property type="match status" value="1"/>
</dbReference>
<evidence type="ECO:0000256" key="1">
    <source>
        <dbReference type="SAM" id="Phobius"/>
    </source>
</evidence>
<feature type="signal peptide" evidence="2">
    <location>
        <begin position="1"/>
        <end position="30"/>
    </location>
</feature>
<accession>A0ABY2ALY8</accession>
<evidence type="ECO:0000313" key="5">
    <source>
        <dbReference type="Proteomes" id="UP000292554"/>
    </source>
</evidence>
<reference evidence="4 5" key="1">
    <citation type="submission" date="2019-02" db="EMBL/GenBank/DDBJ databases">
        <title>Corallincola luteus sp. nov., a marine bacterium isolated from surface sediment of Bohai Sea in China.</title>
        <authorList>
            <person name="Ren Q."/>
        </authorList>
    </citation>
    <scope>NUCLEOTIDE SEQUENCE [LARGE SCALE GENOMIC DNA]</scope>
    <source>
        <strain evidence="4 5">DASS28</strain>
    </source>
</reference>
<keyword evidence="5" id="KW-1185">Reference proteome</keyword>
<organism evidence="4 5">
    <name type="scientific">Corallincola luteus</name>
    <dbReference type="NCBI Taxonomy" id="1775177"/>
    <lineage>
        <taxon>Bacteria</taxon>
        <taxon>Pseudomonadati</taxon>
        <taxon>Pseudomonadota</taxon>
        <taxon>Gammaproteobacteria</taxon>
        <taxon>Alteromonadales</taxon>
        <taxon>Psychromonadaceae</taxon>
        <taxon>Corallincola</taxon>
    </lineage>
</organism>
<dbReference type="EMBL" id="SJXE01000002">
    <property type="protein sequence ID" value="TCI03974.1"/>
    <property type="molecule type" value="Genomic_DNA"/>
</dbReference>
<dbReference type="Gene3D" id="3.40.50.410">
    <property type="entry name" value="von Willebrand factor, type A domain"/>
    <property type="match status" value="1"/>
</dbReference>
<gene>
    <name evidence="4" type="ORF">EZV61_07195</name>
</gene>
<evidence type="ECO:0000313" key="4">
    <source>
        <dbReference type="EMBL" id="TCI03974.1"/>
    </source>
</evidence>
<dbReference type="InterPro" id="IPR002035">
    <property type="entry name" value="VWF_A"/>
</dbReference>
<keyword evidence="1" id="KW-1133">Transmembrane helix</keyword>
<keyword evidence="1" id="KW-0472">Membrane</keyword>
<sequence length="272" mass="29884">MQNRRKVAFFMKSVSLTLSSWIALSAQSHAIEIVELDVDVELQLLMDISGSVNHQEYLLQRDGYAQAFSNDQVQQSILQGELGKIAVQLVMWSGQNQQSVMADWTLIDSVTSALDFSASLAELARPFWHMTGVGDAIDFGVAQFEDNGFNGTRQIIDVSGDGIENSGRDTLQARGDALTKVDTINGIVISPYQSVNDFYMDEVVGGENAFLMQVDRFEQFGDAIQQKLSYEISGDGIPPEATRVIVPVTGSLSLSALGLLFLAISLKRRKEH</sequence>
<keyword evidence="1" id="KW-0812">Transmembrane</keyword>
<feature type="domain" description="VWFA" evidence="3">
    <location>
        <begin position="41"/>
        <end position="228"/>
    </location>
</feature>
<protein>
    <submittedName>
        <fullName evidence="4">DUF1194 domain-containing protein</fullName>
    </submittedName>
</protein>
<dbReference type="RefSeq" id="WP_131414808.1">
    <property type="nucleotide sequence ID" value="NZ_SJXE01000002.1"/>
</dbReference>
<feature type="chain" id="PRO_5046878768" evidence="2">
    <location>
        <begin position="31"/>
        <end position="272"/>
    </location>
</feature>
<comment type="caution">
    <text evidence="4">The sequence shown here is derived from an EMBL/GenBank/DDBJ whole genome shotgun (WGS) entry which is preliminary data.</text>
</comment>
<evidence type="ECO:0000256" key="2">
    <source>
        <dbReference type="SAM" id="SignalP"/>
    </source>
</evidence>
<evidence type="ECO:0000259" key="3">
    <source>
        <dbReference type="PROSITE" id="PS50234"/>
    </source>
</evidence>
<keyword evidence="2" id="KW-0732">Signal</keyword>
<dbReference type="InterPro" id="IPR010607">
    <property type="entry name" value="DUF1194"/>
</dbReference>
<proteinExistence type="predicted"/>
<name>A0ABY2ALY8_9GAMM</name>
<dbReference type="Pfam" id="PF06707">
    <property type="entry name" value="DUF1194"/>
    <property type="match status" value="1"/>
</dbReference>
<feature type="transmembrane region" description="Helical" evidence="1">
    <location>
        <begin position="244"/>
        <end position="266"/>
    </location>
</feature>
<dbReference type="InterPro" id="IPR036465">
    <property type="entry name" value="vWFA_dom_sf"/>
</dbReference>
<dbReference type="SUPFAM" id="SSF53300">
    <property type="entry name" value="vWA-like"/>
    <property type="match status" value="1"/>
</dbReference>